<dbReference type="AlphaFoldDB" id="A0A1M2V2H4"/>
<dbReference type="SUPFAM" id="SSF48208">
    <property type="entry name" value="Six-hairpin glycosidases"/>
    <property type="match status" value="1"/>
</dbReference>
<dbReference type="EMBL" id="MNAD01001723">
    <property type="protein sequence ID" value="OJT01801.1"/>
    <property type="molecule type" value="Genomic_DNA"/>
</dbReference>
<reference evidence="2 3" key="1">
    <citation type="submission" date="2016-10" db="EMBL/GenBank/DDBJ databases">
        <title>Genome sequence of the basidiomycete white-rot fungus Trametes pubescens.</title>
        <authorList>
            <person name="Makela M.R."/>
            <person name="Granchi Z."/>
            <person name="Peng M."/>
            <person name="De Vries R.P."/>
            <person name="Grigoriev I."/>
            <person name="Riley R."/>
            <person name="Hilden K."/>
        </authorList>
    </citation>
    <scope>NUCLEOTIDE SEQUENCE [LARGE SCALE GENOMIC DNA]</scope>
    <source>
        <strain evidence="2 3">FBCC735</strain>
    </source>
</reference>
<gene>
    <name evidence="2" type="ORF">TRAPUB_7857</name>
</gene>
<dbReference type="OMA" id="WSWQLAM"/>
<evidence type="ECO:0008006" key="4">
    <source>
        <dbReference type="Google" id="ProtNLM"/>
    </source>
</evidence>
<evidence type="ECO:0000313" key="2">
    <source>
        <dbReference type="EMBL" id="OJT01801.1"/>
    </source>
</evidence>
<dbReference type="Proteomes" id="UP000184267">
    <property type="component" value="Unassembled WGS sequence"/>
</dbReference>
<proteinExistence type="predicted"/>
<dbReference type="GO" id="GO:0005975">
    <property type="term" value="P:carbohydrate metabolic process"/>
    <property type="evidence" value="ECO:0007669"/>
    <property type="project" value="InterPro"/>
</dbReference>
<dbReference type="InterPro" id="IPR008928">
    <property type="entry name" value="6-hairpin_glycosidase_sf"/>
</dbReference>
<feature type="chain" id="PRO_5012205762" description="Glycogen debranching enzyme" evidence="1">
    <location>
        <begin position="22"/>
        <end position="769"/>
    </location>
</feature>
<name>A0A1M2V2H4_TRAPU</name>
<organism evidence="2 3">
    <name type="scientific">Trametes pubescens</name>
    <name type="common">White-rot fungus</name>
    <dbReference type="NCBI Taxonomy" id="154538"/>
    <lineage>
        <taxon>Eukaryota</taxon>
        <taxon>Fungi</taxon>
        <taxon>Dikarya</taxon>
        <taxon>Basidiomycota</taxon>
        <taxon>Agaricomycotina</taxon>
        <taxon>Agaricomycetes</taxon>
        <taxon>Polyporales</taxon>
        <taxon>Polyporaceae</taxon>
        <taxon>Trametes</taxon>
    </lineage>
</organism>
<protein>
    <recommendedName>
        <fullName evidence="4">Glycogen debranching enzyme</fullName>
    </recommendedName>
</protein>
<evidence type="ECO:0000256" key="1">
    <source>
        <dbReference type="SAM" id="SignalP"/>
    </source>
</evidence>
<accession>A0A1M2V2H4</accession>
<feature type="signal peptide" evidence="1">
    <location>
        <begin position="1"/>
        <end position="21"/>
    </location>
</feature>
<evidence type="ECO:0000313" key="3">
    <source>
        <dbReference type="Proteomes" id="UP000184267"/>
    </source>
</evidence>
<sequence>MRLARAFGTLSLLAYPGAAFAQIVGEPNTTLAFHVASGENDNYFLRDGRTSAQLVLTSANSTSAARRLVVALPAGNSGALAYFLPKDASADAGSSGGNPTSSTTLGVTLVEGSFKSTTADYFNVGVQADLVFDQNATLGVTIIGAVRAMRDYVEGGGTMHSIFNYTLAAYNETSVRMHRQWINTTSPDSSRYRGADLYLTVPAGSSARLAVTPGDNGTWTPPTMDIIVPANADSDPGQAGVVTVKVVTNETSLPGLDTQRLFLPQNANETTALQSVLQGLSDGESDAAKQVSFLTYEDKFTAGGWRFLTYFGRDSLIALRLLMPTLTSEAIESALGAVIERANDTGALCHEETIGDYASFVNMQNGRSDLGNAPFYDYKMIDTDLLLLPALSHYFLDLPQGAARAEQFLAQNAATLQNGTYAEILNRTISYNLARATPFSRSPQVSNLIRLRPGEPVGNWRDSNEGLGFGVYPFDVNSALVPASLRATQALLEAGVFGFTGLDAGAVGDVAGVWEAQAAGMFEVRVAQEIAESRLRNFVRAANLSEALLQGPSGNMSFYALSLKEDGTPVEVLNSDLGFNLLYGANVSRGFLQHVVDALQPYPKGLLTDIGMVVANPAYDANTTNIDILDRAAYHGTVVWSFQQGLMAAGLARQLDFCADGQNSTSVDTNSTPTQAPEWCADADFVQTLRDAQERLWTSIRGAKDQLYSEVWSYSFDNATNTFSVTDLAALSPSGTESDAIQLWSYGFLAIADPDSREWHTGDVNPRSP</sequence>
<comment type="caution">
    <text evidence="2">The sequence shown here is derived from an EMBL/GenBank/DDBJ whole genome shotgun (WGS) entry which is preliminary data.</text>
</comment>
<dbReference type="OrthoDB" id="2591256at2759"/>
<keyword evidence="3" id="KW-1185">Reference proteome</keyword>
<keyword evidence="1" id="KW-0732">Signal</keyword>